<sequence length="871" mass="95367">MRTADLRSAFLDFFGERNHRVVASSSLVPANDPTMLFTNAGMVQFKDALLGREARDYSRAASCQRCVRAGGKHNDLENVGYTARHHTLFEMLGNFSFGDYFKEETISWAWQFVTEVLMLPRDQLWITVHPTDEEARAIWIGKIGLDESRVIDLEDNFWTMGETGPCGPDSEIFYDQGPEFVGGPPGSADEDGDRFLEFWNLVFPQFDRAADGSLSPLATPGVDTGLGLERAAALTQGVGSNYEIDLFHDVIQRAGEFAGLTDKETVFRDPSLRVISDHIRSAAFLIADGVIPGNEDRNYVLRRIIRRALRHGNKLQIREPFFHLLVEPLVNSMGEAYPVLSEEKAHIEASLLAEEERFATTLGQGMAILESAIDELKEPKIPGDVVFKLYDTFGFPADLTADVARERGLDIDDAGFEKLMTAQRQRGRAASRFDSTLEQRIEIEGNVEFLGYDDLTADSEIVGLYRRSDDDAEEVEVLNTGENGVVILNRTPFYAESGGQVGDAGTIQARDVTFVVTDTTQGGGQHLHYGSVDKGQLSVGDVVNAEVLVNRRDDIARNHSATHLLHAALREVLGEHVQQKGSLVDGERLRFDFSHLDPLEDEEVATIESIVNERIRENSEVKTEQLTYDDAIARGALALFGEKYGDDVRVLSMAGDFSVELCGGTHTARTGDIGLLRVVSESGIAAGIRRIEAVTGRGALARLDIIERQLDAVAEVVRGSREELADKVKLLAESNRRLEKEVRSLRSRSARSESADLAAGVIEVEGIKVLSTRVEDDSEAVMALFDGLRERLGNCVVVLGYLDKGKVALVCGVSKELTSRLKAGDLVRHIGSQVGARGGGRDDMAKAGGGDKPEALDGALGSAAAWVAEQL</sequence>
<keyword evidence="13" id="KW-0648">Protein biosynthesis</keyword>
<dbReference type="GO" id="GO:0006419">
    <property type="term" value="P:alanyl-tRNA aminoacylation"/>
    <property type="evidence" value="ECO:0007669"/>
    <property type="project" value="InterPro"/>
</dbReference>
<dbReference type="Gene3D" id="6.10.250.550">
    <property type="match status" value="1"/>
</dbReference>
<dbReference type="PANTHER" id="PTHR11777">
    <property type="entry name" value="ALANYL-TRNA SYNTHETASE"/>
    <property type="match status" value="1"/>
</dbReference>
<proteinExistence type="inferred from homology"/>
<gene>
    <name evidence="18" type="ORF">METZ01_LOCUS19288</name>
</gene>
<dbReference type="GO" id="GO:0045892">
    <property type="term" value="P:negative regulation of DNA-templated transcription"/>
    <property type="evidence" value="ECO:0007669"/>
    <property type="project" value="TreeGrafter"/>
</dbReference>
<dbReference type="EC" id="6.1.1.7" evidence="4"/>
<dbReference type="SUPFAM" id="SSF55681">
    <property type="entry name" value="Class II aaRS and biotin synthetases"/>
    <property type="match status" value="1"/>
</dbReference>
<dbReference type="AlphaFoldDB" id="A0A381PIK1"/>
<dbReference type="Gene3D" id="3.30.980.10">
    <property type="entry name" value="Threonyl-trna Synthetase, Chain A, domain 2"/>
    <property type="match status" value="1"/>
</dbReference>
<accession>A0A381PIK1</accession>
<keyword evidence="8" id="KW-0479">Metal-binding</keyword>
<keyword evidence="6" id="KW-0820">tRNA-binding</keyword>
<evidence type="ECO:0000256" key="15">
    <source>
        <dbReference type="SAM" id="Coils"/>
    </source>
</evidence>
<evidence type="ECO:0000256" key="3">
    <source>
        <dbReference type="ARBA" id="ARBA00008226"/>
    </source>
</evidence>
<dbReference type="NCBIfam" id="TIGR00344">
    <property type="entry name" value="alaS"/>
    <property type="match status" value="1"/>
</dbReference>
<comment type="cofactor">
    <cofactor evidence="1">
        <name>Zn(2+)</name>
        <dbReference type="ChEBI" id="CHEBI:29105"/>
    </cofactor>
</comment>
<dbReference type="FunFam" id="3.30.930.10:FF:000004">
    <property type="entry name" value="Alanine--tRNA ligase"/>
    <property type="match status" value="1"/>
</dbReference>
<dbReference type="GO" id="GO:0046872">
    <property type="term" value="F:metal ion binding"/>
    <property type="evidence" value="ECO:0007669"/>
    <property type="project" value="UniProtKB-KW"/>
</dbReference>
<dbReference type="FunFam" id="3.30.980.10:FF:000004">
    <property type="entry name" value="Alanine--tRNA ligase, cytoplasmic"/>
    <property type="match status" value="1"/>
</dbReference>
<dbReference type="InterPro" id="IPR023033">
    <property type="entry name" value="Ala_tRNA_ligase_euk/bac"/>
</dbReference>
<dbReference type="PANTHER" id="PTHR11777:SF9">
    <property type="entry name" value="ALANINE--TRNA LIGASE, CYTOPLASMIC"/>
    <property type="match status" value="1"/>
</dbReference>
<comment type="similarity">
    <text evidence="3">Belongs to the class-II aminoacyl-tRNA synthetase family.</text>
</comment>
<dbReference type="Gene3D" id="3.10.310.40">
    <property type="match status" value="1"/>
</dbReference>
<keyword evidence="11" id="KW-0067">ATP-binding</keyword>
<evidence type="ECO:0000256" key="13">
    <source>
        <dbReference type="ARBA" id="ARBA00022917"/>
    </source>
</evidence>
<dbReference type="InterPro" id="IPR050058">
    <property type="entry name" value="Ala-tRNA_ligase"/>
</dbReference>
<evidence type="ECO:0000256" key="1">
    <source>
        <dbReference type="ARBA" id="ARBA00001947"/>
    </source>
</evidence>
<dbReference type="HAMAP" id="MF_00036_B">
    <property type="entry name" value="Ala_tRNA_synth_B"/>
    <property type="match status" value="1"/>
</dbReference>
<keyword evidence="14" id="KW-0030">Aminoacyl-tRNA synthetase</keyword>
<dbReference type="FunFam" id="3.30.54.20:FF:000001">
    <property type="entry name" value="Alanine--tRNA ligase"/>
    <property type="match status" value="1"/>
</dbReference>
<feature type="domain" description="FHA" evidence="16">
    <location>
        <begin position="537"/>
        <end position="589"/>
    </location>
</feature>
<dbReference type="Pfam" id="PF07973">
    <property type="entry name" value="tRNA_SAD"/>
    <property type="match status" value="1"/>
</dbReference>
<dbReference type="PROSITE" id="PS50860">
    <property type="entry name" value="AA_TRNA_LIGASE_II_ALA"/>
    <property type="match status" value="1"/>
</dbReference>
<feature type="coiled-coil region" evidence="15">
    <location>
        <begin position="721"/>
        <end position="755"/>
    </location>
</feature>
<dbReference type="InterPro" id="IPR018164">
    <property type="entry name" value="Ala-tRNA-synth_IIc_N"/>
</dbReference>
<evidence type="ECO:0000256" key="4">
    <source>
        <dbReference type="ARBA" id="ARBA00013168"/>
    </source>
</evidence>
<keyword evidence="9" id="KW-0547">Nucleotide-binding</keyword>
<dbReference type="Pfam" id="PF01411">
    <property type="entry name" value="tRNA-synt_2c"/>
    <property type="match status" value="1"/>
</dbReference>
<dbReference type="GO" id="GO:0002161">
    <property type="term" value="F:aminoacyl-tRNA deacylase activity"/>
    <property type="evidence" value="ECO:0007669"/>
    <property type="project" value="TreeGrafter"/>
</dbReference>
<feature type="domain" description="Alanyl-transfer RNA synthetases family profile" evidence="17">
    <location>
        <begin position="1"/>
        <end position="705"/>
    </location>
</feature>
<evidence type="ECO:0000256" key="2">
    <source>
        <dbReference type="ARBA" id="ARBA00004496"/>
    </source>
</evidence>
<dbReference type="PRINTS" id="PR00980">
    <property type="entry name" value="TRNASYNTHALA"/>
</dbReference>
<dbReference type="SUPFAM" id="SSF50447">
    <property type="entry name" value="Translation proteins"/>
    <property type="match status" value="1"/>
</dbReference>
<dbReference type="InterPro" id="IPR018165">
    <property type="entry name" value="Ala-tRNA-synth_IIc_core"/>
</dbReference>
<dbReference type="InterPro" id="IPR009000">
    <property type="entry name" value="Transl_B-barrel_sf"/>
</dbReference>
<comment type="subcellular location">
    <subcellularLocation>
        <location evidence="2">Cytoplasm</location>
    </subcellularLocation>
</comment>
<name>A0A381PIK1_9ZZZZ</name>
<dbReference type="InterPro" id="IPR002318">
    <property type="entry name" value="Ala-tRNA-lgiase_IIc"/>
</dbReference>
<dbReference type="GO" id="GO:0005829">
    <property type="term" value="C:cytosol"/>
    <property type="evidence" value="ECO:0007669"/>
    <property type="project" value="TreeGrafter"/>
</dbReference>
<dbReference type="Pfam" id="PF02272">
    <property type="entry name" value="DHHA1"/>
    <property type="match status" value="1"/>
</dbReference>
<dbReference type="FunFam" id="2.40.30.130:FF:000001">
    <property type="entry name" value="Alanine--tRNA ligase"/>
    <property type="match status" value="1"/>
</dbReference>
<dbReference type="Gene3D" id="3.30.54.20">
    <property type="match status" value="1"/>
</dbReference>
<evidence type="ECO:0000256" key="5">
    <source>
        <dbReference type="ARBA" id="ARBA00017959"/>
    </source>
</evidence>
<keyword evidence="15" id="KW-0175">Coiled coil</keyword>
<dbReference type="CDD" id="cd00673">
    <property type="entry name" value="AlaRS_core"/>
    <property type="match status" value="1"/>
</dbReference>
<organism evidence="18">
    <name type="scientific">marine metagenome</name>
    <dbReference type="NCBI Taxonomy" id="408172"/>
    <lineage>
        <taxon>unclassified sequences</taxon>
        <taxon>metagenomes</taxon>
        <taxon>ecological metagenomes</taxon>
    </lineage>
</organism>
<dbReference type="InterPro" id="IPR018163">
    <property type="entry name" value="Thr/Ala-tRNA-synth_IIc_edit"/>
</dbReference>
<evidence type="ECO:0000256" key="9">
    <source>
        <dbReference type="ARBA" id="ARBA00022741"/>
    </source>
</evidence>
<evidence type="ECO:0000259" key="17">
    <source>
        <dbReference type="PROSITE" id="PS50860"/>
    </source>
</evidence>
<evidence type="ECO:0000259" key="16">
    <source>
        <dbReference type="PROSITE" id="PS50006"/>
    </source>
</evidence>
<reference evidence="18" key="1">
    <citation type="submission" date="2018-05" db="EMBL/GenBank/DDBJ databases">
        <authorList>
            <person name="Lanie J.A."/>
            <person name="Ng W.-L."/>
            <person name="Kazmierczak K.M."/>
            <person name="Andrzejewski T.M."/>
            <person name="Davidsen T.M."/>
            <person name="Wayne K.J."/>
            <person name="Tettelin H."/>
            <person name="Glass J.I."/>
            <person name="Rusch D."/>
            <person name="Podicherti R."/>
            <person name="Tsui H.-C.T."/>
            <person name="Winkler M.E."/>
        </authorList>
    </citation>
    <scope>NUCLEOTIDE SEQUENCE</scope>
</reference>
<evidence type="ECO:0000256" key="12">
    <source>
        <dbReference type="ARBA" id="ARBA00022884"/>
    </source>
</evidence>
<evidence type="ECO:0000256" key="11">
    <source>
        <dbReference type="ARBA" id="ARBA00022840"/>
    </source>
</evidence>
<dbReference type="GO" id="GO:0000049">
    <property type="term" value="F:tRNA binding"/>
    <property type="evidence" value="ECO:0007669"/>
    <property type="project" value="UniProtKB-KW"/>
</dbReference>
<dbReference type="InterPro" id="IPR012947">
    <property type="entry name" value="tRNA_SAD"/>
</dbReference>
<protein>
    <recommendedName>
        <fullName evidence="5">Alanine--tRNA ligase</fullName>
        <ecNumber evidence="4">6.1.1.7</ecNumber>
    </recommendedName>
</protein>
<evidence type="ECO:0000256" key="7">
    <source>
        <dbReference type="ARBA" id="ARBA00022598"/>
    </source>
</evidence>
<dbReference type="InterPro" id="IPR045864">
    <property type="entry name" value="aa-tRNA-synth_II/BPL/LPL"/>
</dbReference>
<evidence type="ECO:0000313" key="18">
    <source>
        <dbReference type="EMBL" id="SUZ66434.1"/>
    </source>
</evidence>
<dbReference type="PROSITE" id="PS50006">
    <property type="entry name" value="FHA_DOMAIN"/>
    <property type="match status" value="1"/>
</dbReference>
<dbReference type="GO" id="GO:0005524">
    <property type="term" value="F:ATP binding"/>
    <property type="evidence" value="ECO:0007669"/>
    <property type="project" value="UniProtKB-KW"/>
</dbReference>
<dbReference type="FunFam" id="3.10.310.40:FF:000001">
    <property type="entry name" value="Alanine--tRNA ligase"/>
    <property type="match status" value="1"/>
</dbReference>
<keyword evidence="7" id="KW-0436">Ligase</keyword>
<dbReference type="SUPFAM" id="SSF55186">
    <property type="entry name" value="ThrRS/AlaRS common domain"/>
    <property type="match status" value="1"/>
</dbReference>
<keyword evidence="12" id="KW-0694">RNA-binding</keyword>
<dbReference type="InterPro" id="IPR000253">
    <property type="entry name" value="FHA_dom"/>
</dbReference>
<dbReference type="SMART" id="SM00863">
    <property type="entry name" value="tRNA_SAD"/>
    <property type="match status" value="1"/>
</dbReference>
<dbReference type="InterPro" id="IPR003156">
    <property type="entry name" value="DHHA1_dom"/>
</dbReference>
<dbReference type="SUPFAM" id="SSF101353">
    <property type="entry name" value="Putative anticodon-binding domain of alanyl-tRNA synthetase (AlaRS)"/>
    <property type="match status" value="1"/>
</dbReference>
<evidence type="ECO:0000256" key="14">
    <source>
        <dbReference type="ARBA" id="ARBA00023146"/>
    </source>
</evidence>
<evidence type="ECO:0000256" key="10">
    <source>
        <dbReference type="ARBA" id="ARBA00022833"/>
    </source>
</evidence>
<dbReference type="GO" id="GO:0004813">
    <property type="term" value="F:alanine-tRNA ligase activity"/>
    <property type="evidence" value="ECO:0007669"/>
    <property type="project" value="UniProtKB-EC"/>
</dbReference>
<evidence type="ECO:0000256" key="8">
    <source>
        <dbReference type="ARBA" id="ARBA00022723"/>
    </source>
</evidence>
<dbReference type="InterPro" id="IPR018162">
    <property type="entry name" value="Ala-tRNA-ligase_IIc_anticod-bd"/>
</dbReference>
<dbReference type="Gene3D" id="2.40.30.130">
    <property type="match status" value="1"/>
</dbReference>
<evidence type="ECO:0000256" key="6">
    <source>
        <dbReference type="ARBA" id="ARBA00022555"/>
    </source>
</evidence>
<dbReference type="EMBL" id="UINC01000983">
    <property type="protein sequence ID" value="SUZ66434.1"/>
    <property type="molecule type" value="Genomic_DNA"/>
</dbReference>
<keyword evidence="10" id="KW-0862">Zinc</keyword>
<dbReference type="Gene3D" id="3.30.930.10">
    <property type="entry name" value="Bira Bifunctional Protein, Domain 2"/>
    <property type="match status" value="1"/>
</dbReference>